<feature type="chain" id="PRO_5036271441" evidence="1">
    <location>
        <begin position="20"/>
        <end position="330"/>
    </location>
</feature>
<keyword evidence="1" id="KW-0732">Signal</keyword>
<sequence>MSRVHLVCFLVLIMEQALAKPPGPGGPDDIGEEPVCRKGKMSEFIDERCCGEESYIAGYVTALLKHYKDCAVEPKDTTLNASECQWLFYDCLVEKSLASNEITPITYVDMMAGSLADSKKAAILEIMQKQAVTDDSDSIPKSRKLWSQYFAAEADVCNEKSDKVVKRGPMIPFKSGAAPAILFLPMTLRSGFLCQRKFQEKYSDKSRNVTMALLPLCALTISGTLTDSDLTSPLDYEKFLNLMMPKYLSQSAKENLTKAMTAELKIEFPSLGDSPTGADITKAITERYKDEVEAMPDSEADKTFFMNGFIAFHEVMAAAKSFKGGKMNDF</sequence>
<dbReference type="EMBL" id="CAJVCH010569967">
    <property type="protein sequence ID" value="CAG7833643.1"/>
    <property type="molecule type" value="Genomic_DNA"/>
</dbReference>
<feature type="signal peptide" evidence="1">
    <location>
        <begin position="1"/>
        <end position="19"/>
    </location>
</feature>
<dbReference type="AlphaFoldDB" id="A0A8J2LEF2"/>
<evidence type="ECO:0000313" key="3">
    <source>
        <dbReference type="Proteomes" id="UP000708208"/>
    </source>
</evidence>
<evidence type="ECO:0000256" key="1">
    <source>
        <dbReference type="SAM" id="SignalP"/>
    </source>
</evidence>
<reference evidence="2" key="1">
    <citation type="submission" date="2021-06" db="EMBL/GenBank/DDBJ databases">
        <authorList>
            <person name="Hodson N. C."/>
            <person name="Mongue J. A."/>
            <person name="Jaron S. K."/>
        </authorList>
    </citation>
    <scope>NUCLEOTIDE SEQUENCE</scope>
</reference>
<proteinExistence type="predicted"/>
<accession>A0A8J2LEF2</accession>
<organism evidence="2 3">
    <name type="scientific">Allacma fusca</name>
    <dbReference type="NCBI Taxonomy" id="39272"/>
    <lineage>
        <taxon>Eukaryota</taxon>
        <taxon>Metazoa</taxon>
        <taxon>Ecdysozoa</taxon>
        <taxon>Arthropoda</taxon>
        <taxon>Hexapoda</taxon>
        <taxon>Collembola</taxon>
        <taxon>Symphypleona</taxon>
        <taxon>Sminthuridae</taxon>
        <taxon>Allacma</taxon>
    </lineage>
</organism>
<dbReference type="EMBL" id="CAJVCH010569967">
    <property type="protein sequence ID" value="CAG7833642.1"/>
    <property type="molecule type" value="Genomic_DNA"/>
</dbReference>
<gene>
    <name evidence="2" type="ORF">AFUS01_LOCUS43244</name>
</gene>
<dbReference type="Proteomes" id="UP000708208">
    <property type="component" value="Unassembled WGS sequence"/>
</dbReference>
<name>A0A8J2LEF2_9HEXA</name>
<keyword evidence="3" id="KW-1185">Reference proteome</keyword>
<evidence type="ECO:0000313" key="2">
    <source>
        <dbReference type="EMBL" id="CAG7833643.1"/>
    </source>
</evidence>
<comment type="caution">
    <text evidence="2">The sequence shown here is derived from an EMBL/GenBank/DDBJ whole genome shotgun (WGS) entry which is preliminary data.</text>
</comment>
<protein>
    <submittedName>
        <fullName evidence="2">Uncharacterized protein</fullName>
    </submittedName>
</protein>